<dbReference type="Proteomes" id="UP000000763">
    <property type="component" value="Chromosome 3"/>
</dbReference>
<evidence type="ECO:0000313" key="2">
    <source>
        <dbReference type="Proteomes" id="UP000000763"/>
    </source>
</evidence>
<dbReference type="AlphaFoldDB" id="Q75LW4"/>
<proteinExistence type="predicted"/>
<protein>
    <submittedName>
        <fullName evidence="1">Uncharacterized protein</fullName>
    </submittedName>
</protein>
<organism evidence="1 2">
    <name type="scientific">Oryza sativa subsp. japonica</name>
    <name type="common">Rice</name>
    <dbReference type="NCBI Taxonomy" id="39947"/>
    <lineage>
        <taxon>Eukaryota</taxon>
        <taxon>Viridiplantae</taxon>
        <taxon>Streptophyta</taxon>
        <taxon>Embryophyta</taxon>
        <taxon>Tracheophyta</taxon>
        <taxon>Spermatophyta</taxon>
        <taxon>Magnoliopsida</taxon>
        <taxon>Liliopsida</taxon>
        <taxon>Poales</taxon>
        <taxon>Poaceae</taxon>
        <taxon>BOP clade</taxon>
        <taxon>Oryzoideae</taxon>
        <taxon>Oryzeae</taxon>
        <taxon>Oryzinae</taxon>
        <taxon>Oryza</taxon>
        <taxon>Oryza sativa</taxon>
    </lineage>
</organism>
<gene>
    <name evidence="1" type="ordered locus">Os03g42680</name>
</gene>
<sequence length="119" mass="12118">MDGRGATSWAWIGCAVAAAWTGCGTAIDAACPLVLCLLGLNQGRRRGTDVVGNANVAIVSCQKCLAVGRRRPTALHAQQPAAVEQSVNTIRFLAVDAVDASSALAAQPISLAAAPRPPV</sequence>
<reference evidence="2" key="1">
    <citation type="journal article" date="2005" name="Nature">
        <title>The map-based sequence of the rice genome.</title>
        <authorList>
            <consortium name="International rice genome sequencing project (IRGSP)"/>
            <person name="Matsumoto T."/>
            <person name="Wu J."/>
            <person name="Kanamori H."/>
            <person name="Katayose Y."/>
            <person name="Fujisawa M."/>
            <person name="Namiki N."/>
            <person name="Mizuno H."/>
            <person name="Yamamoto K."/>
            <person name="Antonio B.A."/>
            <person name="Baba T."/>
            <person name="Sakata K."/>
            <person name="Nagamura Y."/>
            <person name="Aoki H."/>
            <person name="Arikawa K."/>
            <person name="Arita K."/>
            <person name="Bito T."/>
            <person name="Chiden Y."/>
            <person name="Fujitsuka N."/>
            <person name="Fukunaka R."/>
            <person name="Hamada M."/>
            <person name="Harada C."/>
            <person name="Hayashi A."/>
            <person name="Hijishita S."/>
            <person name="Honda M."/>
            <person name="Hosokawa S."/>
            <person name="Ichikawa Y."/>
            <person name="Idonuma A."/>
            <person name="Iijima M."/>
            <person name="Ikeda M."/>
            <person name="Ikeno M."/>
            <person name="Ito K."/>
            <person name="Ito S."/>
            <person name="Ito T."/>
            <person name="Ito Y."/>
            <person name="Ito Y."/>
            <person name="Iwabuchi A."/>
            <person name="Kamiya K."/>
            <person name="Karasawa W."/>
            <person name="Kurita K."/>
            <person name="Katagiri S."/>
            <person name="Kikuta A."/>
            <person name="Kobayashi H."/>
            <person name="Kobayashi N."/>
            <person name="Machita K."/>
            <person name="Maehara T."/>
            <person name="Masukawa M."/>
            <person name="Mizubayashi T."/>
            <person name="Mukai Y."/>
            <person name="Nagasaki H."/>
            <person name="Nagata Y."/>
            <person name="Naito S."/>
            <person name="Nakashima M."/>
            <person name="Nakama Y."/>
            <person name="Nakamichi Y."/>
            <person name="Nakamura M."/>
            <person name="Meguro A."/>
            <person name="Negishi M."/>
            <person name="Ohta I."/>
            <person name="Ohta T."/>
            <person name="Okamoto M."/>
            <person name="Ono N."/>
            <person name="Saji S."/>
            <person name="Sakaguchi M."/>
            <person name="Sakai K."/>
            <person name="Shibata M."/>
            <person name="Shimokawa T."/>
            <person name="Song J."/>
            <person name="Takazaki Y."/>
            <person name="Terasawa K."/>
            <person name="Tsugane M."/>
            <person name="Tsuji K."/>
            <person name="Ueda S."/>
            <person name="Waki K."/>
            <person name="Yamagata H."/>
            <person name="Yamamoto M."/>
            <person name="Yamamoto S."/>
            <person name="Yamane H."/>
            <person name="Yoshiki S."/>
            <person name="Yoshihara R."/>
            <person name="Yukawa K."/>
            <person name="Zhong H."/>
            <person name="Yano M."/>
            <person name="Yuan Q."/>
            <person name="Ouyang S."/>
            <person name="Liu J."/>
            <person name="Jones K.M."/>
            <person name="Gansberger K."/>
            <person name="Moffat K."/>
            <person name="Hill J."/>
            <person name="Bera J."/>
            <person name="Fadrosh D."/>
            <person name="Jin S."/>
            <person name="Johri S."/>
            <person name="Kim M."/>
            <person name="Overton L."/>
            <person name="Reardon M."/>
            <person name="Tsitrin T."/>
            <person name="Vuong H."/>
            <person name="Weaver B."/>
            <person name="Ciecko A."/>
            <person name="Tallon L."/>
            <person name="Jackson J."/>
            <person name="Pai G."/>
            <person name="Aken S.V."/>
            <person name="Utterback T."/>
            <person name="Reidmuller S."/>
            <person name="Feldblyum T."/>
            <person name="Hsiao J."/>
            <person name="Zismann V."/>
            <person name="Iobst S."/>
            <person name="de Vazeille A.R."/>
            <person name="Buell C.R."/>
            <person name="Ying K."/>
            <person name="Li Y."/>
            <person name="Lu T."/>
            <person name="Huang Y."/>
            <person name="Zhao Q."/>
            <person name="Feng Q."/>
            <person name="Zhang L."/>
            <person name="Zhu J."/>
            <person name="Weng Q."/>
            <person name="Mu J."/>
            <person name="Lu Y."/>
            <person name="Fan D."/>
            <person name="Liu Y."/>
            <person name="Guan J."/>
            <person name="Zhang Y."/>
            <person name="Yu S."/>
            <person name="Liu X."/>
            <person name="Zhang Y."/>
            <person name="Hong G."/>
            <person name="Han B."/>
            <person name="Choisne N."/>
            <person name="Demange N."/>
            <person name="Orjeda G."/>
            <person name="Samain S."/>
            <person name="Cattolico L."/>
            <person name="Pelletier E."/>
            <person name="Couloux A."/>
            <person name="Segurens B."/>
            <person name="Wincker P."/>
            <person name="D'Hont A."/>
            <person name="Scarpelli C."/>
            <person name="Weissenbach J."/>
            <person name="Salanoubat M."/>
            <person name="Quetier F."/>
            <person name="Yu Y."/>
            <person name="Kim H.R."/>
            <person name="Rambo T."/>
            <person name="Currie J."/>
            <person name="Collura K."/>
            <person name="Luo M."/>
            <person name="Yang T."/>
            <person name="Ammiraju J.S.S."/>
            <person name="Engler F."/>
            <person name="Soderlund C."/>
            <person name="Wing R.A."/>
            <person name="Palmer L.E."/>
            <person name="de la Bastide M."/>
            <person name="Spiegel L."/>
            <person name="Nascimento L."/>
            <person name="Zutavern T."/>
            <person name="O'Shaughnessy A."/>
            <person name="Dike S."/>
            <person name="Dedhia N."/>
            <person name="Preston R."/>
            <person name="Balija V."/>
            <person name="McCombie W.R."/>
            <person name="Chow T."/>
            <person name="Chen H."/>
            <person name="Chung M."/>
            <person name="Chen C."/>
            <person name="Shaw J."/>
            <person name="Wu H."/>
            <person name="Hsiao K."/>
            <person name="Chao Y."/>
            <person name="Chu M."/>
            <person name="Cheng C."/>
            <person name="Hour A."/>
            <person name="Lee P."/>
            <person name="Lin S."/>
            <person name="Lin Y."/>
            <person name="Liou J."/>
            <person name="Liu S."/>
            <person name="Hsing Y."/>
            <person name="Raghuvanshi S."/>
            <person name="Mohanty A."/>
            <person name="Bharti A.K."/>
            <person name="Gaur A."/>
            <person name="Gupta V."/>
            <person name="Kumar D."/>
            <person name="Ravi V."/>
            <person name="Vij S."/>
            <person name="Kapur A."/>
            <person name="Khurana P."/>
            <person name="Khurana P."/>
            <person name="Khurana J.P."/>
            <person name="Tyagi A.K."/>
            <person name="Gaikwad K."/>
            <person name="Singh A."/>
            <person name="Dalal V."/>
            <person name="Srivastava S."/>
            <person name="Dixit A."/>
            <person name="Pal A.K."/>
            <person name="Ghazi I.A."/>
            <person name="Yadav M."/>
            <person name="Pandit A."/>
            <person name="Bhargava A."/>
            <person name="Sureshbabu K."/>
            <person name="Batra K."/>
            <person name="Sharma T.R."/>
            <person name="Mohapatra T."/>
            <person name="Singh N.K."/>
            <person name="Messing J."/>
            <person name="Nelson A.B."/>
            <person name="Fuks G."/>
            <person name="Kavchok S."/>
            <person name="Keizer G."/>
            <person name="Linton E."/>
            <person name="Llaca V."/>
            <person name="Song R."/>
            <person name="Tanyolac B."/>
            <person name="Young S."/>
            <person name="Ho-Il K."/>
            <person name="Hahn J.H."/>
            <person name="Sangsakoo G."/>
            <person name="Vanavichit A."/>
            <person name="de Mattos Luiz.A.T."/>
            <person name="Zimmer P.D."/>
            <person name="Malone G."/>
            <person name="Dellagostin O."/>
            <person name="de Oliveira A.C."/>
            <person name="Bevan M."/>
            <person name="Bancroft I."/>
            <person name="Minx P."/>
            <person name="Cordum H."/>
            <person name="Wilson R."/>
            <person name="Cheng Z."/>
            <person name="Jin W."/>
            <person name="Jiang J."/>
            <person name="Leong S.A."/>
            <person name="Iwama H."/>
            <person name="Gojobori T."/>
            <person name="Itoh T."/>
            <person name="Niimura Y."/>
            <person name="Fujii Y."/>
            <person name="Habara T."/>
            <person name="Sakai H."/>
            <person name="Sato Y."/>
            <person name="Wilson G."/>
            <person name="Kumar K."/>
            <person name="McCouch S."/>
            <person name="Juretic N."/>
            <person name="Hoen D."/>
            <person name="Wright S."/>
            <person name="Bruskiewich R."/>
            <person name="Bureau T."/>
            <person name="Miyao A."/>
            <person name="Hirochika H."/>
            <person name="Nishikawa T."/>
            <person name="Kadowaki K."/>
            <person name="Sugiura M."/>
            <person name="Burr B."/>
            <person name="Sasaki T."/>
        </authorList>
    </citation>
    <scope>NUCLEOTIDE SEQUENCE [LARGE SCALE GENOMIC DNA]</scope>
    <source>
        <strain evidence="2">cv. Nipponbare</strain>
    </source>
</reference>
<accession>Q75LW4</accession>
<evidence type="ECO:0000313" key="1">
    <source>
        <dbReference type="EMBL" id="AAR01654.1"/>
    </source>
</evidence>
<dbReference type="PROSITE" id="PS51257">
    <property type="entry name" value="PROKAR_LIPOPROTEIN"/>
    <property type="match status" value="1"/>
</dbReference>
<name>Q75LW4_ORYSJ</name>
<reference evidence="2" key="2">
    <citation type="journal article" date="2008" name="Nucleic Acids Res.">
        <title>The rice annotation project database (RAP-DB): 2008 update.</title>
        <authorList>
            <consortium name="The rice annotation project (RAP)"/>
        </authorList>
    </citation>
    <scope>GENOME REANNOTATION</scope>
    <source>
        <strain evidence="2">cv. Nipponbare</strain>
    </source>
</reference>
<dbReference type="EMBL" id="AC091246">
    <property type="protein sequence ID" value="AAR01654.1"/>
    <property type="molecule type" value="Genomic_DNA"/>
</dbReference>